<evidence type="ECO:0000313" key="1">
    <source>
        <dbReference type="EMBL" id="KAB1070119.1"/>
    </source>
</evidence>
<dbReference type="Proteomes" id="UP000441523">
    <property type="component" value="Unassembled WGS sequence"/>
</dbReference>
<accession>A0A6N6MGQ9</accession>
<dbReference type="RefSeq" id="WP_150966180.1">
    <property type="nucleotide sequence ID" value="NZ_VZZJ01000032.1"/>
</dbReference>
<organism evidence="1 2">
    <name type="scientific">Methylobacterium planeticum</name>
    <dbReference type="NCBI Taxonomy" id="2615211"/>
    <lineage>
        <taxon>Bacteria</taxon>
        <taxon>Pseudomonadati</taxon>
        <taxon>Pseudomonadota</taxon>
        <taxon>Alphaproteobacteria</taxon>
        <taxon>Hyphomicrobiales</taxon>
        <taxon>Methylobacteriaceae</taxon>
        <taxon>Methylobacterium</taxon>
    </lineage>
</organism>
<name>A0A6N6MGQ9_9HYPH</name>
<dbReference type="AlphaFoldDB" id="A0A6N6MGQ9"/>
<comment type="caution">
    <text evidence="1">The sequence shown here is derived from an EMBL/GenBank/DDBJ whole genome shotgun (WGS) entry which is preliminary data.</text>
</comment>
<dbReference type="EMBL" id="VZZJ01000032">
    <property type="protein sequence ID" value="KAB1070119.1"/>
    <property type="molecule type" value="Genomic_DNA"/>
</dbReference>
<protein>
    <recommendedName>
        <fullName evidence="3">DUF2946 domain-containing protein</fullName>
    </recommendedName>
</protein>
<evidence type="ECO:0008006" key="3">
    <source>
        <dbReference type="Google" id="ProtNLM"/>
    </source>
</evidence>
<gene>
    <name evidence="1" type="ORF">F6X51_23880</name>
</gene>
<sequence length="124" mass="12688">MTRAMTRIGIRGARSAVAFWWRLAARLIALVLVLTLAVPMADAHDLAALGPATHLSLELGGPATDGTPDQGIAHHCANCACHQVVVADASGMVVPAVVTAVPFAVGDATVPGRATAPLRKPPRA</sequence>
<reference evidence="1 2" key="1">
    <citation type="submission" date="2019-09" db="EMBL/GenBank/DDBJ databases">
        <title>YIM 132548 draft genome.</title>
        <authorList>
            <person name="Jiang L."/>
        </authorList>
    </citation>
    <scope>NUCLEOTIDE SEQUENCE [LARGE SCALE GENOMIC DNA]</scope>
    <source>
        <strain evidence="1 2">YIM 132548</strain>
    </source>
</reference>
<evidence type="ECO:0000313" key="2">
    <source>
        <dbReference type="Proteomes" id="UP000441523"/>
    </source>
</evidence>
<keyword evidence="2" id="KW-1185">Reference proteome</keyword>
<proteinExistence type="predicted"/>